<dbReference type="FunFam" id="3.40.50.300:FF:000049">
    <property type="entry name" value="Dynein, axonemal, heavy chain 5"/>
    <property type="match status" value="1"/>
</dbReference>
<dbReference type="FunFam" id="3.10.490.20:FF:000003">
    <property type="entry name" value="Dynein heavy chain 5, axonemal"/>
    <property type="match status" value="1"/>
</dbReference>
<dbReference type="InterPro" id="IPR024317">
    <property type="entry name" value="Dynein_heavy_chain_D4_dom"/>
</dbReference>
<evidence type="ECO:0000256" key="5">
    <source>
        <dbReference type="ARBA" id="ARBA00022737"/>
    </source>
</evidence>
<feature type="domain" description="AAA+ ATPase" evidence="15">
    <location>
        <begin position="2134"/>
        <end position="2282"/>
    </location>
</feature>
<dbReference type="FunFam" id="1.20.1270.280:FF:000002">
    <property type="entry name" value="Dynein heavy chain 5, axonemal"/>
    <property type="match status" value="1"/>
</dbReference>
<dbReference type="InterPro" id="IPR056759">
    <property type="entry name" value="DYH2-5-8_CC"/>
</dbReference>
<dbReference type="FunFam" id="1.20.58.1120:FF:000004">
    <property type="entry name" value="Dynein axonemal heavy chain 5"/>
    <property type="match status" value="1"/>
</dbReference>
<dbReference type="FunFam" id="1.10.8.710:FF:000003">
    <property type="entry name" value="Dynein axonemal heavy chain 5"/>
    <property type="match status" value="1"/>
</dbReference>
<dbReference type="InterPro" id="IPR041466">
    <property type="entry name" value="Dynein_AAA5_ext"/>
</dbReference>
<keyword evidence="3" id="KW-0963">Cytoplasm</keyword>
<dbReference type="SUPFAM" id="SSF52540">
    <property type="entry name" value="P-loop containing nucleoside triphosphate hydrolases"/>
    <property type="match status" value="4"/>
</dbReference>
<dbReference type="GO" id="GO:0005858">
    <property type="term" value="C:axonemal dynein complex"/>
    <property type="evidence" value="ECO:0007669"/>
    <property type="project" value="TreeGrafter"/>
</dbReference>
<feature type="domain" description="AAA+ ATPase" evidence="15">
    <location>
        <begin position="1805"/>
        <end position="1934"/>
    </location>
</feature>
<dbReference type="GO" id="GO:0008569">
    <property type="term" value="F:minus-end-directed microtubule motor activity"/>
    <property type="evidence" value="ECO:0007669"/>
    <property type="project" value="InterPro"/>
</dbReference>
<dbReference type="InterPro" id="IPR035706">
    <property type="entry name" value="AAA_9"/>
</dbReference>
<dbReference type="Pfam" id="PF25007">
    <property type="entry name" value="DYH2-5-8_CC"/>
    <property type="match status" value="1"/>
</dbReference>
<evidence type="ECO:0000256" key="4">
    <source>
        <dbReference type="ARBA" id="ARBA00022701"/>
    </source>
</evidence>
<feature type="domain" description="AAA+ ATPase" evidence="15">
    <location>
        <begin position="1526"/>
        <end position="1662"/>
    </location>
</feature>
<dbReference type="InterPro" id="IPR042219">
    <property type="entry name" value="AAA_lid_11_sf"/>
</dbReference>
<dbReference type="GeneTree" id="ENSGT00940000155533"/>
<dbReference type="InterPro" id="IPR013594">
    <property type="entry name" value="Dynein_heavy_tail"/>
</dbReference>
<dbReference type="InterPro" id="IPR042222">
    <property type="entry name" value="Dynein_2_N"/>
</dbReference>
<dbReference type="Gene3D" id="1.20.920.30">
    <property type="match status" value="1"/>
</dbReference>
<dbReference type="Gene3D" id="1.20.1270.280">
    <property type="match status" value="1"/>
</dbReference>
<evidence type="ECO:0000256" key="8">
    <source>
        <dbReference type="ARBA" id="ARBA00023017"/>
    </source>
</evidence>
<keyword evidence="11" id="KW-0505">Motor protein</keyword>
<dbReference type="InterPro" id="IPR035699">
    <property type="entry name" value="AAA_6"/>
</dbReference>
<dbReference type="Pfam" id="PF18198">
    <property type="entry name" value="AAA_lid_11"/>
    <property type="match status" value="1"/>
</dbReference>
<dbReference type="Gene3D" id="1.10.472.130">
    <property type="match status" value="1"/>
</dbReference>
<dbReference type="GO" id="GO:0005524">
    <property type="term" value="F:ATP binding"/>
    <property type="evidence" value="ECO:0007669"/>
    <property type="project" value="UniProtKB-KW"/>
</dbReference>
<evidence type="ECO:0000256" key="3">
    <source>
        <dbReference type="ARBA" id="ARBA00022490"/>
    </source>
</evidence>
<dbReference type="InterPro" id="IPR041658">
    <property type="entry name" value="AAA_lid_11"/>
</dbReference>
<dbReference type="Ensembl" id="ENSONIT00000009013.2">
    <property type="protein sequence ID" value="ENSONIP00000009008.2"/>
    <property type="gene ID" value="ENSONIG00000007143.2"/>
</dbReference>
<dbReference type="InterPro" id="IPR043157">
    <property type="entry name" value="Dynein_AAA1S"/>
</dbReference>
<dbReference type="Gene3D" id="1.10.287.2620">
    <property type="match status" value="1"/>
</dbReference>
<dbReference type="Pfam" id="PF12781">
    <property type="entry name" value="AAA_9"/>
    <property type="match status" value="1"/>
</dbReference>
<feature type="coiled-coil region" evidence="14">
    <location>
        <begin position="2980"/>
        <end position="3028"/>
    </location>
</feature>
<keyword evidence="12" id="KW-0206">Cytoskeleton</keyword>
<dbReference type="Gene3D" id="1.20.920.20">
    <property type="match status" value="1"/>
</dbReference>
<dbReference type="InterPro" id="IPR041228">
    <property type="entry name" value="Dynein_C"/>
</dbReference>
<keyword evidence="13" id="KW-0966">Cell projection</keyword>
<reference evidence="16" key="3">
    <citation type="submission" date="2025-09" db="UniProtKB">
        <authorList>
            <consortium name="Ensembl"/>
        </authorList>
    </citation>
    <scope>IDENTIFICATION</scope>
</reference>
<dbReference type="Gene3D" id="3.10.490.20">
    <property type="match status" value="1"/>
</dbReference>
<keyword evidence="4" id="KW-0493">Microtubule</keyword>
<dbReference type="Pfam" id="PF12775">
    <property type="entry name" value="AAA_7"/>
    <property type="match status" value="1"/>
</dbReference>
<dbReference type="Proteomes" id="UP000005207">
    <property type="component" value="Linkage group LG11"/>
</dbReference>
<evidence type="ECO:0000313" key="16">
    <source>
        <dbReference type="Ensembl" id="ENSONIP00000009008.2"/>
    </source>
</evidence>
<protein>
    <submittedName>
        <fullName evidence="16">Dynein axonemal heavy chain 5</fullName>
    </submittedName>
</protein>
<dbReference type="Gene3D" id="1.20.140.100">
    <property type="entry name" value="Dynein heavy chain, N-terminal domain 2"/>
    <property type="match status" value="1"/>
</dbReference>
<evidence type="ECO:0000256" key="10">
    <source>
        <dbReference type="ARBA" id="ARBA00023069"/>
    </source>
</evidence>
<dbReference type="InterPro" id="IPR004273">
    <property type="entry name" value="Dynein_heavy_D6_P-loop"/>
</dbReference>
<dbReference type="InterPro" id="IPR043160">
    <property type="entry name" value="Dynein_C_barrel"/>
</dbReference>
<dbReference type="Gene3D" id="1.10.8.1220">
    <property type="match status" value="1"/>
</dbReference>
<dbReference type="Gene3D" id="6.10.140.1060">
    <property type="match status" value="1"/>
</dbReference>
<evidence type="ECO:0000256" key="9">
    <source>
        <dbReference type="ARBA" id="ARBA00023054"/>
    </source>
</evidence>
<dbReference type="GO" id="GO:0045505">
    <property type="term" value="F:dynein intermediate chain binding"/>
    <property type="evidence" value="ECO:0007669"/>
    <property type="project" value="InterPro"/>
</dbReference>
<dbReference type="GO" id="GO:0097729">
    <property type="term" value="C:9+2 motile cilium"/>
    <property type="evidence" value="ECO:0007669"/>
    <property type="project" value="UniProtKB-ARBA"/>
</dbReference>
<feature type="coiled-coil region" evidence="14">
    <location>
        <begin position="2760"/>
        <end position="2794"/>
    </location>
</feature>
<dbReference type="FunFam" id="3.40.50.300:FF:002141">
    <property type="entry name" value="Dynein heavy chain"/>
    <property type="match status" value="1"/>
</dbReference>
<dbReference type="InterPro" id="IPR024743">
    <property type="entry name" value="Dynein_HC_stalk"/>
</dbReference>
<proteinExistence type="inferred from homology"/>
<dbReference type="Pfam" id="PF12774">
    <property type="entry name" value="AAA_6"/>
    <property type="match status" value="1"/>
</dbReference>
<keyword evidence="6" id="KW-0547">Nucleotide-binding</keyword>
<dbReference type="FunFam" id="3.20.180.20:FF:000001">
    <property type="entry name" value="Dynein axonemal heavy chain 5"/>
    <property type="match status" value="1"/>
</dbReference>
<evidence type="ECO:0000256" key="1">
    <source>
        <dbReference type="ARBA" id="ARBA00004430"/>
    </source>
</evidence>
<dbReference type="InterPro" id="IPR041589">
    <property type="entry name" value="DNAH3_AAA_lid_1"/>
</dbReference>
<dbReference type="PANTHER" id="PTHR46532">
    <property type="entry name" value="MALE FERTILITY FACTOR KL5"/>
    <property type="match status" value="1"/>
</dbReference>
<evidence type="ECO:0000256" key="14">
    <source>
        <dbReference type="SAM" id="Coils"/>
    </source>
</evidence>
<evidence type="ECO:0000256" key="13">
    <source>
        <dbReference type="ARBA" id="ARBA00023273"/>
    </source>
</evidence>
<evidence type="ECO:0000256" key="2">
    <source>
        <dbReference type="ARBA" id="ARBA00008887"/>
    </source>
</evidence>
<dbReference type="FunFam" id="1.10.8.720:FF:000004">
    <property type="entry name" value="Dynein heavy chain 5, axonemal"/>
    <property type="match status" value="1"/>
</dbReference>
<dbReference type="FunFam" id="1.20.140.100:FF:000003">
    <property type="entry name" value="Dynein, axonemal, heavy chain 5"/>
    <property type="match status" value="1"/>
</dbReference>
<reference evidence="16" key="2">
    <citation type="submission" date="2025-08" db="UniProtKB">
        <authorList>
            <consortium name="Ensembl"/>
        </authorList>
    </citation>
    <scope>IDENTIFICATION</scope>
</reference>
<dbReference type="Pfam" id="PF12777">
    <property type="entry name" value="MT"/>
    <property type="match status" value="1"/>
</dbReference>
<dbReference type="GO" id="GO:0005874">
    <property type="term" value="C:microtubule"/>
    <property type="evidence" value="ECO:0007669"/>
    <property type="project" value="UniProtKB-KW"/>
</dbReference>
<dbReference type="FunFam" id="1.20.920.20:FF:000004">
    <property type="entry name" value="Dynein axonemal heavy chain 5"/>
    <property type="match status" value="1"/>
</dbReference>
<organism evidence="16 17">
    <name type="scientific">Oreochromis niloticus</name>
    <name type="common">Nile tilapia</name>
    <name type="synonym">Tilapia nilotica</name>
    <dbReference type="NCBI Taxonomy" id="8128"/>
    <lineage>
        <taxon>Eukaryota</taxon>
        <taxon>Metazoa</taxon>
        <taxon>Chordata</taxon>
        <taxon>Craniata</taxon>
        <taxon>Vertebrata</taxon>
        <taxon>Euteleostomi</taxon>
        <taxon>Actinopterygii</taxon>
        <taxon>Neopterygii</taxon>
        <taxon>Teleostei</taxon>
        <taxon>Neoteleostei</taxon>
        <taxon>Acanthomorphata</taxon>
        <taxon>Ovalentaria</taxon>
        <taxon>Cichlomorphae</taxon>
        <taxon>Cichliformes</taxon>
        <taxon>Cichlidae</taxon>
        <taxon>African cichlids</taxon>
        <taxon>Pseudocrenilabrinae</taxon>
        <taxon>Oreochromini</taxon>
        <taxon>Oreochromis</taxon>
    </lineage>
</organism>
<comment type="similarity">
    <text evidence="2">Belongs to the dynein heavy chain family.</text>
</comment>
<accession>I3JJG4</accession>
<dbReference type="SMART" id="SM00382">
    <property type="entry name" value="AAA"/>
    <property type="match status" value="3"/>
</dbReference>
<dbReference type="Gene3D" id="3.40.50.300">
    <property type="entry name" value="P-loop containing nucleotide triphosphate hydrolases"/>
    <property type="match status" value="5"/>
</dbReference>
<keyword evidence="8" id="KW-0243">Dynein</keyword>
<dbReference type="GO" id="GO:0051959">
    <property type="term" value="F:dynein light intermediate chain binding"/>
    <property type="evidence" value="ECO:0007669"/>
    <property type="project" value="InterPro"/>
</dbReference>
<gene>
    <name evidence="16" type="primary">DNAH5</name>
    <name evidence="16" type="synonym">dnah5</name>
</gene>
<dbReference type="eggNOG" id="KOG3595">
    <property type="taxonomic scope" value="Eukaryota"/>
</dbReference>
<dbReference type="Pfam" id="PF03028">
    <property type="entry name" value="Dynein_heavy"/>
    <property type="match status" value="1"/>
</dbReference>
<keyword evidence="10" id="KW-0969">Cilium</keyword>
<evidence type="ECO:0000256" key="12">
    <source>
        <dbReference type="ARBA" id="ARBA00023212"/>
    </source>
</evidence>
<keyword evidence="7" id="KW-0067">ATP-binding</keyword>
<dbReference type="FunFam" id="3.40.50.300:FF:000044">
    <property type="entry name" value="Dynein heavy chain 5, axonemal"/>
    <property type="match status" value="1"/>
</dbReference>
<dbReference type="Gene3D" id="1.10.8.720">
    <property type="entry name" value="Region D6 of dynein motor"/>
    <property type="match status" value="1"/>
</dbReference>
<dbReference type="Pfam" id="PF08385">
    <property type="entry name" value="DHC_N1"/>
    <property type="match status" value="3"/>
</dbReference>
<dbReference type="Gene3D" id="1.10.8.710">
    <property type="match status" value="1"/>
</dbReference>
<evidence type="ECO:0000259" key="15">
    <source>
        <dbReference type="SMART" id="SM00382"/>
    </source>
</evidence>
<dbReference type="HOGENOM" id="CLU_000038_4_0_1"/>
<dbReference type="GO" id="GO:0007018">
    <property type="term" value="P:microtubule-based movement"/>
    <property type="evidence" value="ECO:0007669"/>
    <property type="project" value="InterPro"/>
</dbReference>
<dbReference type="FunFam" id="3.40.50.300:FF:000320">
    <property type="entry name" value="Dynein, axonemal, heavy chain 5"/>
    <property type="match status" value="1"/>
</dbReference>
<dbReference type="Gene3D" id="1.20.58.1120">
    <property type="match status" value="1"/>
</dbReference>
<reference evidence="17" key="1">
    <citation type="submission" date="2012-01" db="EMBL/GenBank/DDBJ databases">
        <title>The Genome Sequence of Oreochromis niloticus (Nile Tilapia).</title>
        <authorList>
            <consortium name="Broad Institute Genome Assembly Team"/>
            <consortium name="Broad Institute Sequencing Platform"/>
            <person name="Di Palma F."/>
            <person name="Johnson J."/>
            <person name="Lander E.S."/>
            <person name="Lindblad-Toh K."/>
        </authorList>
    </citation>
    <scope>NUCLEOTIDE SEQUENCE [LARGE SCALE GENOMIC DNA]</scope>
</reference>
<keyword evidence="17" id="KW-1185">Reference proteome</keyword>
<evidence type="ECO:0000256" key="7">
    <source>
        <dbReference type="ARBA" id="ARBA00022840"/>
    </source>
</evidence>
<dbReference type="InterPro" id="IPR042228">
    <property type="entry name" value="Dynein_linker_3"/>
</dbReference>
<dbReference type="InterPro" id="IPR013602">
    <property type="entry name" value="Dynein_heavy_linker"/>
</dbReference>
<dbReference type="FunFam" id="1.10.287.2620:FF:000003">
    <property type="entry name" value="Dynein, axonemal, heavy chain 5"/>
    <property type="match status" value="1"/>
</dbReference>
<dbReference type="Pfam" id="PF17857">
    <property type="entry name" value="AAA_lid_1"/>
    <property type="match status" value="1"/>
</dbReference>
<dbReference type="FunFam" id="1.10.472.130:FF:000009">
    <property type="entry name" value="Dynein heavy chain 5, axonemal"/>
    <property type="match status" value="1"/>
</dbReference>
<evidence type="ECO:0000313" key="17">
    <source>
        <dbReference type="Proteomes" id="UP000005207"/>
    </source>
</evidence>
<comment type="subcellular location">
    <subcellularLocation>
        <location evidence="1">Cytoplasm</location>
        <location evidence="1">Cytoskeleton</location>
        <location evidence="1">Cilium axoneme</location>
    </subcellularLocation>
</comment>
<evidence type="ECO:0000256" key="11">
    <source>
        <dbReference type="ARBA" id="ARBA00023175"/>
    </source>
</evidence>
<dbReference type="FunFam" id="1.20.920.30:FF:000004">
    <property type="entry name" value="Dynein axonemal heavy chain 5"/>
    <property type="match status" value="1"/>
</dbReference>
<dbReference type="Pfam" id="PF08393">
    <property type="entry name" value="DHC_N2"/>
    <property type="match status" value="1"/>
</dbReference>
<keyword evidence="9 14" id="KW-0175">Coiled coil</keyword>
<dbReference type="InterPro" id="IPR003593">
    <property type="entry name" value="AAA+_ATPase"/>
</dbReference>
<dbReference type="FunFam" id="3.40.50.300:FF:001221">
    <property type="entry name" value="Axonemal dynein heavy chain 8"/>
    <property type="match status" value="1"/>
</dbReference>
<evidence type="ECO:0000256" key="6">
    <source>
        <dbReference type="ARBA" id="ARBA00022741"/>
    </source>
</evidence>
<dbReference type="Gene3D" id="3.20.180.20">
    <property type="entry name" value="Dynein heavy chain, N-terminal domain 2"/>
    <property type="match status" value="1"/>
</dbReference>
<name>I3JJG4_ORENI</name>
<dbReference type="PANTHER" id="PTHR46532:SF13">
    <property type="entry name" value="CYTOPLASMIC DYNEIN 1 HEAVY CHAIN 1"/>
    <property type="match status" value="1"/>
</dbReference>
<dbReference type="InterPro" id="IPR026983">
    <property type="entry name" value="DHC"/>
</dbReference>
<dbReference type="Pfam" id="PF17852">
    <property type="entry name" value="Dynein_AAA_lid"/>
    <property type="match status" value="1"/>
</dbReference>
<keyword evidence="5" id="KW-0677">Repeat</keyword>
<dbReference type="FunFam" id="3.40.50.300:FF:000543">
    <property type="entry name" value="Dynein axonemal heavy chain 5"/>
    <property type="match status" value="1"/>
</dbReference>
<dbReference type="STRING" id="8128.ENSONIP00000009009"/>
<dbReference type="Pfam" id="PF12780">
    <property type="entry name" value="AAA_8"/>
    <property type="match status" value="1"/>
</dbReference>
<dbReference type="FunFam" id="1.10.8.1220:FF:000001">
    <property type="entry name" value="Dynein axonemal heavy chain 5"/>
    <property type="match status" value="1"/>
</dbReference>
<sequence>IVEQLLSEIFIPTLRKMNHGWGEGTSPQTLAVKQDFISSLESFVSVLAGAQESLQEKVGDRQFSTAISNVFILQVLAESDQLRKEADDLGPRAELEHWKKRMTRFNYLLDQLKSPDVKAALGVLLLAKSKLIKSWRELDARITDGVNEAKDNVKYLYSLEKFCDPLYNSDPYKCAGCVLYLDVTNQMITACKAYITNNGANSIWDQPQQVITEKIKAAIRLNQEYQRCFHRTKEKLEQTPSERQFDFSEMYIFGKFDTFQRRLNKILEMFATISTYSVLKDSKIEGLETMATRFQAIVLNMKKKHYSFLDQRKSDFDVDYEEFCKNCAFALASIFGFPQNRLGIPDLGIDEKYQQILQNYGRDIEMVSRIYMKQKLDPPIGRDLPPVAGRIMWARQLYSRIQEPMDLFQQHPGVLSTSEAKRIIKNFNRVARVLLEFEMIYHHSWMKKMEDAKAGLQASLLVRSPETGELFVNFDPEILTQIREVNCMTRMNLAIPPFAFLLLQKQDILKKHYNRIQVSIAHNCSVHIDCKCVAFLGDDERLFSRNTLLRSASVGPSSPLVRRKKKRDLMEVMEQEAQELLSYFNHRNVDALLRVTRNTLEMLRKRIHMSSLINFSGGSCLISGHHAIFRVNMTLSIPNIVMVPALEEVQQALNRAVECVVSVSKGVSQIMSILSAQCVFYEILSFSDGSTSDMSASVIQAIPFQARNYYKSVSENKEIAKLISVLSSSITSSKKIFSQLNNAISYFFLPAPLKMSLSAEIKNWMVDYGLYCNRKCRSEMEHIFAFVDEAGKKLNRQIKDLDDIRIAMAALKEIREHQISIDFQVAPIEESYAMLHKYELSVAKEEAEKVDTLRYTWEKLLSRSTEVQNELVALQPNFREELVSNVETFLEDCQHFYQDYEKDGPMVVGLAPQDASDRLIMFQNRFDNLFRKYITYTGGEELFGLPVTQHPQLLEIRKQLALLQKLYGLYNNVIDTVNGYYDILWADICIEKINNELLDFQTRCRKLPRALKEWQAFQDLKKTIDEFSECCPLLELMTNKAMMARHWKRITEVTGHTFEVETDTFKLRNIMEAPLLKYKEEIEDICISAVKERDIEQKLKQVIAEWDNKTFTFASFKTRGELLLRGDSTSEIIASMEDSLMILGSLMSNRYNTPFKGQIQKWVQNLSNTTDIIEHWMTVQNLWIYLEAVFVGGDIAKQLPKEAKRFSNIDKSWVKIMMRAHEMPNVVQSCVGDETMGQLLPHLLEQLEICQKSLTGYLEKKRLLFPRFFFVSDPALLEILGQASDSHTIQAHLLNVFDNIKCVQFHEKIYDRILAVSSREGETVELDRPVTAEGNVEVWLNALLKESQRSLHLVIRQAALAIQDSGFQLIDFLNSFPAQVGLLGIQMIWTRDSEEALTNARYDRRIMSKTNQFFLDLLNTLIDMTTRDLEAVERTKYETLITIHVHQRDIFDELCRLHVKSSSDFEWLKQCRFYFNEDSDKMIINITDVGFVYQNEFLGCTERLVITPLTDRCYITLAQALGMSMGGAPAGPAGTGKTETIKDMGRCLGKYVVVFNCSDQMDFRGLGRIFKGLAQSGSWGCFDEFNRIDLPVLSVAAQQIAIVLTCKKERRKNFIFTDGDNVDMNPEFGIFLTMNPGYAGRQELPENLKINFRSVAMMVPDRQIIIRVKLASCGFIDNMELARKFFTLYKLCEEQLSKQVHYDFGLRNILSVLRTLGAAKRANPSDTESTIVMRVLRDMNLSKLIDEDEPLFLSLIEDLFPGIQLDKAGYPELEAAIDKQVEDAGLINHSPWKLKVIQLYETQRVRHGMMALGPSGAGKTTCIHTLMKAMTECGHSHREMRMNPKAITAPQMFGRLDVATNDWTDGIFSTLWRKTLRAKKGEHIWIVLDGPVDAIWIENLNSVLDDNRTLTLANGDRIPMAPNCKVVFEPHNIDNASPATVSRNGMVFMSSSVLTWIPILEGWLKKRSPHEAEILRKLFSSSFSELYRFCVQSLEFKMDMLEAFVIMQCINMLQGLIPLKEQCGDLSREFLERLYVFALMWSAGAVLELDDRRKMEIWLRGNKSIHLNLPDIPPDSEDTMFDYYVTADGHWVHWNTRVEEYIYPSEFTPEYSSILVPNVDNVRTDFLIQTIAKQGKAVLLIGEQGTAKTVIIKSYMSKYDPETHIGKSLNFSSATTPLMFQRSVESYVDKRMGTTYGPPAGKKMSIFIDDINMPVINEWGDQVTNEIVRQLMEQNGFFNLEKPGEFTNIVDVQFLAAMIHPGGGRNDIPQRLKRQFSIFNCTLPSNASIDKIFGVIGEGHFCTGRGFSEEVQSTVPRLVSLTRRLWQLTKVKMLPTPAKFHYIFNLRDLSRIWQGMLSTNAEVVTSVQMLMALWKHECKRVIADRFTMPGDVEWFDQALAKLVEEHLGEEHKKMVDYGAERYFVDFLRDAPEATGEEPEDSDFDLPKVYEPIESFEALKDRLNMFLSHYNESIRGTGMDMVFFQDAMIHLVKVSRIIRTPGGNALLVGVGGSGKQSLTRLASFIAGYKIFQITLTRSYNTSNLMDDLKSLYRTAGQHGKGISFIFTDNEIKDESFLEYMNNVLSSGEVSNLFARDEIDDILNDLIPVMKREFPRRPPTNGNLYDYFMSRVRHNLHVILCFSPVGEKFRNRALKFPALISGCTMDWFSRWPKDALVREHFLSVYDIDCSPQVKCEVVQCMGSFQDGVAEKCADYFQRYRRSTHVTPKSYLSFIQGYKTIYKEKRSEVQTLANRMNTGLQKLKEASESVAALSKELEVKEKELQIANDKADMVLKEVTVKAQAAERVKVEVQKVKDKAQAIVDSISADKAIAEEKLEAARPALEEAEAALQTIKPSDIATVRTLGRPPHLIMRIMDCVLLLFQRKVNPVKIDPEKNCNTPSWQESLKLMTAGNFLGSLQQFPKDSINRETVELLQPYFEMPDYNIETAKRVCGNVAGLASWTKAMASFFSINKEVLPLKANLAVQENRLTIANADLQKAQAELDAKQAELDVVQAEYEKAMMEKQTLLEDAERCRHKMQTASSLISGLAGEKERWTEQSKEFAVQTKRLVGDVLLATAFLSYSGPFNQEFRNLLLNDWQRELKQRCIPFGNNLNLTELLIDAPTVSEWNLQGLPNDDLSIHNGIIVTKAARFPLLIDPQTQGKIWIKNKEAKNELQITSLNHKYFKNHLEDSLSLGRPLLIEDVGEELDPALDNILEKNFIKTGSTYKVKLGDKEVDVMKGFRLYMTTKLPNPAYTPEISARTSIIDFTVTMRGLEDQLLGRVILTEKQELEKERTDLLEDVTSNKRKMKELEDSLLYRLTSTQGSLVDDESLILVLSNTKCTAEEVTQKLQIAAETEIQINAAREEYRPVATRGSILYFLITEMSMVNVMYQTSLRQFLGLFDLSLARSSKSPITSKRIANIIEFMTFEVYKYAARGLYEDHKFLFTLLMTLKIDMQSNKVKHEEFLTLIKGGASLDLKACPQKPAKWILDMTWLNLVELSKLWQFADILDQISRNEKQWKAWFDKEAPEEEVVPNSYDQSLDCFRRLLLIRCWCPDRTIAQARKYIMDAVGEKYTEGVILDLEKMWEESDPRTPLICFLSMGSDPTDSIIALGKKLKIETRYVSMGQGQEVHARKLLQQTMANGGWALLQNCHLGLDFMDELMDTVTETDFVNDSFRLWMTTEVHRHFPITLLQMSIKFTNEPPQGLKAGLKRTYGGINQDLLDVSNMAQWRPMLYAVAFLHSTVQERRKYGPLGWNIPYEFNQADFNATVQFVQNHLDDMDIKKGVSWNTVRYMIGEIQYGGRVTDDYDKRLLNTFAKVWFSEEMFGPAFSFYKGYSIPKCSSVDQYLTYIQGLPAYDTPEVFGLHPNADITFQSKLAKDVLDTILSIQPKDSSSGGGETREAVVSRLADDMLEKLPPDYVPFEVKRLQKMGPFQPMNIFLRQEVDRMQRIIVLVRNTLTDLKLAIDGTIIMSENLRDALDCMYDARIPARWKKSSWASSTLGFWFTELLERNRQFQAWIFEGRPNCFWMTGFFNPQGFLTAMRQEITRANKGWALDRMVLCNEVTKWMKDDIIQPPTEGVYVYGLYLEGAGWDRRNCKLIDSKPKVLFEMMPVIRMYAENNGVKDSRLYSCPIYKKPTRTDVNYIAAVDLKTSLPPEYWILRGVALLCDVK</sequence>
<dbReference type="InterPro" id="IPR027417">
    <property type="entry name" value="P-loop_NTPase"/>
</dbReference>
<dbReference type="Pfam" id="PF18199">
    <property type="entry name" value="Dynein_C"/>
    <property type="match status" value="1"/>
</dbReference>